<keyword evidence="2" id="KW-1185">Reference proteome</keyword>
<dbReference type="Proteomes" id="UP000215914">
    <property type="component" value="Unassembled WGS sequence"/>
</dbReference>
<dbReference type="Gramene" id="mRNA:HanXRQr2_Chr15g0681911">
    <property type="protein sequence ID" value="mRNA:HanXRQr2_Chr15g0681911"/>
    <property type="gene ID" value="HanXRQr2_Chr15g0681911"/>
</dbReference>
<sequence>MVGGGWSKDGGGDLVGGEDGGGIGYLFGSKDINVSFLQQQMARGVTISFSIFFSIHRGRVVVVPPPNTTVSAVRTGLARKERWSRWFGKGGLEHKGLQASNTVKHVCDRFCKRCRCCLVVPHGARLVPVVPRSANRKVVEFV</sequence>
<protein>
    <submittedName>
        <fullName evidence="1">Uncharacterized protein</fullName>
    </submittedName>
</protein>
<organism evidence="1 2">
    <name type="scientific">Helianthus annuus</name>
    <name type="common">Common sunflower</name>
    <dbReference type="NCBI Taxonomy" id="4232"/>
    <lineage>
        <taxon>Eukaryota</taxon>
        <taxon>Viridiplantae</taxon>
        <taxon>Streptophyta</taxon>
        <taxon>Embryophyta</taxon>
        <taxon>Tracheophyta</taxon>
        <taxon>Spermatophyta</taxon>
        <taxon>Magnoliopsida</taxon>
        <taxon>eudicotyledons</taxon>
        <taxon>Gunneridae</taxon>
        <taxon>Pentapetalae</taxon>
        <taxon>asterids</taxon>
        <taxon>campanulids</taxon>
        <taxon>Asterales</taxon>
        <taxon>Asteraceae</taxon>
        <taxon>Asteroideae</taxon>
        <taxon>Heliantheae alliance</taxon>
        <taxon>Heliantheae</taxon>
        <taxon>Helianthus</taxon>
    </lineage>
</organism>
<reference evidence="1" key="1">
    <citation type="journal article" date="2017" name="Nature">
        <title>The sunflower genome provides insights into oil metabolism, flowering and Asterid evolution.</title>
        <authorList>
            <person name="Badouin H."/>
            <person name="Gouzy J."/>
            <person name="Grassa C.J."/>
            <person name="Murat F."/>
            <person name="Staton S.E."/>
            <person name="Cottret L."/>
            <person name="Lelandais-Briere C."/>
            <person name="Owens G.L."/>
            <person name="Carrere S."/>
            <person name="Mayjonade B."/>
            <person name="Legrand L."/>
            <person name="Gill N."/>
            <person name="Kane N.C."/>
            <person name="Bowers J.E."/>
            <person name="Hubner S."/>
            <person name="Bellec A."/>
            <person name="Berard A."/>
            <person name="Berges H."/>
            <person name="Blanchet N."/>
            <person name="Boniface M.C."/>
            <person name="Brunel D."/>
            <person name="Catrice O."/>
            <person name="Chaidir N."/>
            <person name="Claudel C."/>
            <person name="Donnadieu C."/>
            <person name="Faraut T."/>
            <person name="Fievet G."/>
            <person name="Helmstetter N."/>
            <person name="King M."/>
            <person name="Knapp S.J."/>
            <person name="Lai Z."/>
            <person name="Le Paslier M.C."/>
            <person name="Lippi Y."/>
            <person name="Lorenzon L."/>
            <person name="Mandel J.R."/>
            <person name="Marage G."/>
            <person name="Marchand G."/>
            <person name="Marquand E."/>
            <person name="Bret-Mestries E."/>
            <person name="Morien E."/>
            <person name="Nambeesan S."/>
            <person name="Nguyen T."/>
            <person name="Pegot-Espagnet P."/>
            <person name="Pouilly N."/>
            <person name="Raftis F."/>
            <person name="Sallet E."/>
            <person name="Schiex T."/>
            <person name="Thomas J."/>
            <person name="Vandecasteele C."/>
            <person name="Vares D."/>
            <person name="Vear F."/>
            <person name="Vautrin S."/>
            <person name="Crespi M."/>
            <person name="Mangin B."/>
            <person name="Burke J.M."/>
            <person name="Salse J."/>
            <person name="Munos S."/>
            <person name="Vincourt P."/>
            <person name="Rieseberg L.H."/>
            <person name="Langlade N.B."/>
        </authorList>
    </citation>
    <scope>NUCLEOTIDE SEQUENCE</scope>
    <source>
        <tissue evidence="1">Leaves</tissue>
    </source>
</reference>
<gene>
    <name evidence="1" type="ORF">HanXRQr2_Chr15g0681911</name>
</gene>
<evidence type="ECO:0000313" key="1">
    <source>
        <dbReference type="EMBL" id="KAF5763580.1"/>
    </source>
</evidence>
<name>A0A9K3DYP3_HELAN</name>
<proteinExistence type="predicted"/>
<accession>A0A9K3DYP3</accession>
<comment type="caution">
    <text evidence="1">The sequence shown here is derived from an EMBL/GenBank/DDBJ whole genome shotgun (WGS) entry which is preliminary data.</text>
</comment>
<dbReference type="EMBL" id="MNCJ02000330">
    <property type="protein sequence ID" value="KAF5763580.1"/>
    <property type="molecule type" value="Genomic_DNA"/>
</dbReference>
<reference evidence="1" key="2">
    <citation type="submission" date="2020-06" db="EMBL/GenBank/DDBJ databases">
        <title>Helianthus annuus Genome sequencing and assembly Release 2.</title>
        <authorList>
            <person name="Gouzy J."/>
            <person name="Langlade N."/>
            <person name="Munos S."/>
        </authorList>
    </citation>
    <scope>NUCLEOTIDE SEQUENCE</scope>
    <source>
        <tissue evidence="1">Leaves</tissue>
    </source>
</reference>
<evidence type="ECO:0000313" key="2">
    <source>
        <dbReference type="Proteomes" id="UP000215914"/>
    </source>
</evidence>
<dbReference type="AlphaFoldDB" id="A0A9K3DYP3"/>